<dbReference type="GO" id="GO:0005829">
    <property type="term" value="C:cytosol"/>
    <property type="evidence" value="ECO:0007669"/>
    <property type="project" value="TreeGrafter"/>
</dbReference>
<feature type="domain" description="Enoyl-CoA hydratase/isomerase" evidence="4">
    <location>
        <begin position="17"/>
        <end position="334"/>
    </location>
</feature>
<dbReference type="KEGG" id="hadh:FRZ61_29810"/>
<dbReference type="InterPro" id="IPR029045">
    <property type="entry name" value="ClpP/crotonase-like_dom_sf"/>
</dbReference>
<dbReference type="GO" id="GO:0003860">
    <property type="term" value="F:3-hydroxyisobutyryl-CoA hydrolase activity"/>
    <property type="evidence" value="ECO:0007669"/>
    <property type="project" value="UniProtKB-EC"/>
</dbReference>
<dbReference type="PANTHER" id="PTHR43176">
    <property type="entry name" value="3-HYDROXYISOBUTYRYL-COA HYDROLASE-RELATED"/>
    <property type="match status" value="1"/>
</dbReference>
<organism evidence="5 6">
    <name type="scientific">Hypericibacter adhaerens</name>
    <dbReference type="NCBI Taxonomy" id="2602016"/>
    <lineage>
        <taxon>Bacteria</taxon>
        <taxon>Pseudomonadati</taxon>
        <taxon>Pseudomonadota</taxon>
        <taxon>Alphaproteobacteria</taxon>
        <taxon>Rhodospirillales</taxon>
        <taxon>Dongiaceae</taxon>
        <taxon>Hypericibacter</taxon>
    </lineage>
</organism>
<dbReference type="GO" id="GO:0006574">
    <property type="term" value="P:L-valine catabolic process"/>
    <property type="evidence" value="ECO:0007669"/>
    <property type="project" value="TreeGrafter"/>
</dbReference>
<evidence type="ECO:0000256" key="2">
    <source>
        <dbReference type="ARBA" id="ARBA00011915"/>
    </source>
</evidence>
<dbReference type="InterPro" id="IPR045004">
    <property type="entry name" value="ECH_dom"/>
</dbReference>
<dbReference type="PANTHER" id="PTHR43176:SF3">
    <property type="entry name" value="3-HYDROXYISOBUTYRYL-COA HYDROLASE, MITOCHONDRIAL"/>
    <property type="match status" value="1"/>
</dbReference>
<evidence type="ECO:0000256" key="1">
    <source>
        <dbReference type="ARBA" id="ARBA00001709"/>
    </source>
</evidence>
<dbReference type="CDD" id="cd06558">
    <property type="entry name" value="crotonase-like"/>
    <property type="match status" value="1"/>
</dbReference>
<keyword evidence="6" id="KW-1185">Reference proteome</keyword>
<dbReference type="Gene3D" id="3.90.226.10">
    <property type="entry name" value="2-enoyl-CoA Hydratase, Chain A, domain 1"/>
    <property type="match status" value="1"/>
</dbReference>
<dbReference type="Pfam" id="PF16113">
    <property type="entry name" value="ECH_2"/>
    <property type="match status" value="1"/>
</dbReference>
<sequence>MNMTQSDVVLSREGRLGRILLNRPKALNALNHGMSLAIEAALREWSEDKEVAAIVIRQAGERAFCAGGDVRQFTEKGPAFMRQYWRDEYRLNALIRHYPKPYIALVDGIVMGGGVGVSAHGSHRIVSEHVAFAMPETAIGLVPDVGASYLLPRMPGEIGLYLGLTGARLGAADSVAVGFGTHHVKRAGLDALEAGLAHGGDPIERVIGHHAQDPGPAPILEQRAEIDRHFGQPSLGAVMASLAADPGAFAQSVLATLSTRSPTSMALTFRLLREGRRQAFEDCIRREWGIVSRMDEHSDFAEGVRALLVDKDNRPRWNPPHLDQVREDVITRYFEPAEGPPLDLG</sequence>
<dbReference type="OrthoDB" id="9790967at2"/>
<dbReference type="InterPro" id="IPR032259">
    <property type="entry name" value="HIBYL-CoA-H"/>
</dbReference>
<name>A0A5J6N7H9_9PROT</name>
<dbReference type="RefSeq" id="WP_151118475.1">
    <property type="nucleotide sequence ID" value="NZ_CP042582.1"/>
</dbReference>
<reference evidence="5 6" key="1">
    <citation type="submission" date="2019-08" db="EMBL/GenBank/DDBJ databases">
        <title>Hyperibacter terrae gen. nov., sp. nov. and Hyperibacter viscosus sp. nov., two new members in the family Rhodospirillaceae isolated from the rhizosphere of Hypericum perforatum.</title>
        <authorList>
            <person name="Noviana Z."/>
        </authorList>
    </citation>
    <scope>NUCLEOTIDE SEQUENCE [LARGE SCALE GENOMIC DNA]</scope>
    <source>
        <strain evidence="5 6">R5959</strain>
    </source>
</reference>
<comment type="catalytic activity">
    <reaction evidence="1">
        <text>3-hydroxy-2-methylpropanoyl-CoA + H2O = 3-hydroxy-2-methylpropanoate + CoA + H(+)</text>
        <dbReference type="Rhea" id="RHEA:20888"/>
        <dbReference type="ChEBI" id="CHEBI:11805"/>
        <dbReference type="ChEBI" id="CHEBI:15377"/>
        <dbReference type="ChEBI" id="CHEBI:15378"/>
        <dbReference type="ChEBI" id="CHEBI:57287"/>
        <dbReference type="ChEBI" id="CHEBI:57340"/>
        <dbReference type="EC" id="3.1.2.4"/>
    </reaction>
</comment>
<keyword evidence="3" id="KW-0378">Hydrolase</keyword>
<evidence type="ECO:0000259" key="4">
    <source>
        <dbReference type="Pfam" id="PF16113"/>
    </source>
</evidence>
<proteinExistence type="predicted"/>
<dbReference type="EMBL" id="CP042582">
    <property type="protein sequence ID" value="QEX23046.1"/>
    <property type="molecule type" value="Genomic_DNA"/>
</dbReference>
<dbReference type="Proteomes" id="UP000325797">
    <property type="component" value="Chromosome"/>
</dbReference>
<evidence type="ECO:0000313" key="5">
    <source>
        <dbReference type="EMBL" id="QEX23046.1"/>
    </source>
</evidence>
<evidence type="ECO:0000313" key="6">
    <source>
        <dbReference type="Proteomes" id="UP000325797"/>
    </source>
</evidence>
<dbReference type="SUPFAM" id="SSF52096">
    <property type="entry name" value="ClpP/crotonase"/>
    <property type="match status" value="1"/>
</dbReference>
<dbReference type="NCBIfam" id="NF004127">
    <property type="entry name" value="PRK05617.1"/>
    <property type="match status" value="1"/>
</dbReference>
<gene>
    <name evidence="5" type="ORF">FRZ61_29810</name>
</gene>
<accession>A0A5J6N7H9</accession>
<evidence type="ECO:0000256" key="3">
    <source>
        <dbReference type="ARBA" id="ARBA00022801"/>
    </source>
</evidence>
<dbReference type="AlphaFoldDB" id="A0A5J6N7H9"/>
<dbReference type="EC" id="3.1.2.4" evidence="2"/>
<protein>
    <recommendedName>
        <fullName evidence="2">3-hydroxyisobutyryl-CoA hydrolase</fullName>
        <ecNumber evidence="2">3.1.2.4</ecNumber>
    </recommendedName>
</protein>